<sequence>MSHSKRSPRVRRGTARRKLTDPEVIVPGVGDAGKGPLEEPQPSAEVPATAGASRDARPQDAEPGTGQAKPSSGVTRSRRARIQQGIDGLLDEPVSNSLTSTRMGGAHHEDSRTLAELADSVMAAASEEDSQAPESAIEESNPPDEPPTTLSDSPPDEPPELPQTPPRGRRAWVIVAALLLLAAGVGFLNPGLGDSSPRPHSEAASETEALPPEGESPSGGSGAPPAGDESLEAVMADPTPSPVPTV</sequence>
<feature type="transmembrane region" description="Helical" evidence="2">
    <location>
        <begin position="171"/>
        <end position="188"/>
    </location>
</feature>
<evidence type="ECO:0000256" key="2">
    <source>
        <dbReference type="SAM" id="Phobius"/>
    </source>
</evidence>
<evidence type="ECO:0000256" key="1">
    <source>
        <dbReference type="SAM" id="MobiDB-lite"/>
    </source>
</evidence>
<proteinExistence type="predicted"/>
<keyword evidence="2" id="KW-1133">Transmembrane helix</keyword>
<feature type="non-terminal residue" evidence="3">
    <location>
        <position position="246"/>
    </location>
</feature>
<accession>A0A0F9AAW7</accession>
<keyword evidence="2" id="KW-0812">Transmembrane</keyword>
<comment type="caution">
    <text evidence="3">The sequence shown here is derived from an EMBL/GenBank/DDBJ whole genome shotgun (WGS) entry which is preliminary data.</text>
</comment>
<keyword evidence="2" id="KW-0472">Membrane</keyword>
<reference evidence="3" key="1">
    <citation type="journal article" date="2015" name="Nature">
        <title>Complex archaea that bridge the gap between prokaryotes and eukaryotes.</title>
        <authorList>
            <person name="Spang A."/>
            <person name="Saw J.H."/>
            <person name="Jorgensen S.L."/>
            <person name="Zaremba-Niedzwiedzka K."/>
            <person name="Martijn J."/>
            <person name="Lind A.E."/>
            <person name="van Eijk R."/>
            <person name="Schleper C."/>
            <person name="Guy L."/>
            <person name="Ettema T.J."/>
        </authorList>
    </citation>
    <scope>NUCLEOTIDE SEQUENCE</scope>
</reference>
<feature type="compositionally biased region" description="Basic residues" evidence="1">
    <location>
        <begin position="1"/>
        <end position="17"/>
    </location>
</feature>
<name>A0A0F9AAW7_9ZZZZ</name>
<evidence type="ECO:0000313" key="3">
    <source>
        <dbReference type="EMBL" id="KKL06610.1"/>
    </source>
</evidence>
<dbReference type="EMBL" id="LAZR01043637">
    <property type="protein sequence ID" value="KKL06610.1"/>
    <property type="molecule type" value="Genomic_DNA"/>
</dbReference>
<feature type="region of interest" description="Disordered" evidence="1">
    <location>
        <begin position="1"/>
        <end position="167"/>
    </location>
</feature>
<gene>
    <name evidence="3" type="ORF">LCGC14_2594330</name>
</gene>
<feature type="region of interest" description="Disordered" evidence="1">
    <location>
        <begin position="187"/>
        <end position="246"/>
    </location>
</feature>
<organism evidence="3">
    <name type="scientific">marine sediment metagenome</name>
    <dbReference type="NCBI Taxonomy" id="412755"/>
    <lineage>
        <taxon>unclassified sequences</taxon>
        <taxon>metagenomes</taxon>
        <taxon>ecological metagenomes</taxon>
    </lineage>
</organism>
<dbReference type="AlphaFoldDB" id="A0A0F9AAW7"/>
<protein>
    <submittedName>
        <fullName evidence="3">Uncharacterized protein</fullName>
    </submittedName>
</protein>